<dbReference type="OrthoDB" id="10008075at2759"/>
<organism evidence="2 5">
    <name type="scientific">Adineta ricciae</name>
    <name type="common">Rotifer</name>
    <dbReference type="NCBI Taxonomy" id="249248"/>
    <lineage>
        <taxon>Eukaryota</taxon>
        <taxon>Metazoa</taxon>
        <taxon>Spiralia</taxon>
        <taxon>Gnathifera</taxon>
        <taxon>Rotifera</taxon>
        <taxon>Eurotatoria</taxon>
        <taxon>Bdelloidea</taxon>
        <taxon>Adinetida</taxon>
        <taxon>Adinetidae</taxon>
        <taxon>Adineta</taxon>
    </lineage>
</organism>
<protein>
    <submittedName>
        <fullName evidence="2">Uncharacterized protein</fullName>
    </submittedName>
</protein>
<dbReference type="AlphaFoldDB" id="A0A814PKK6"/>
<feature type="transmembrane region" description="Helical" evidence="1">
    <location>
        <begin position="119"/>
        <end position="138"/>
    </location>
</feature>
<dbReference type="EMBL" id="CAJNOR010001535">
    <property type="protein sequence ID" value="CAF1159486.1"/>
    <property type="molecule type" value="Genomic_DNA"/>
</dbReference>
<dbReference type="EMBL" id="CAJNOJ010000099">
    <property type="protein sequence ID" value="CAF1107314.1"/>
    <property type="molecule type" value="Genomic_DNA"/>
</dbReference>
<sequence>MLLPAKRNDYAGLKISMWFLILINIPSTVRSLIHVFYHDSGAQSIASMDINVKGGKNAVALLAQWGTAQLIMALTIWIVLWGYREFIPLMIAEILVEQILRLAVGYMKPLVTTHRPPGAIGTFILFPLSAIMLVLSLIRSEK</sequence>
<gene>
    <name evidence="2" type="ORF">EDS130_LOCUS20313</name>
    <name evidence="3" type="ORF">XAT740_LOCUS21402</name>
</gene>
<name>A0A814PKK6_ADIRI</name>
<proteinExistence type="predicted"/>
<accession>A0A814PKK6</accession>
<dbReference type="Proteomes" id="UP000663852">
    <property type="component" value="Unassembled WGS sequence"/>
</dbReference>
<keyword evidence="1" id="KW-0812">Transmembrane</keyword>
<feature type="transmembrane region" description="Helical" evidence="1">
    <location>
        <begin position="15"/>
        <end position="37"/>
    </location>
</feature>
<evidence type="ECO:0000313" key="5">
    <source>
        <dbReference type="Proteomes" id="UP000663852"/>
    </source>
</evidence>
<reference evidence="2" key="1">
    <citation type="submission" date="2021-02" db="EMBL/GenBank/DDBJ databases">
        <authorList>
            <person name="Nowell W R."/>
        </authorList>
    </citation>
    <scope>NUCLEOTIDE SEQUENCE</scope>
</reference>
<dbReference type="Proteomes" id="UP000663828">
    <property type="component" value="Unassembled WGS sequence"/>
</dbReference>
<keyword evidence="1" id="KW-1133">Transmembrane helix</keyword>
<feature type="transmembrane region" description="Helical" evidence="1">
    <location>
        <begin position="58"/>
        <end position="80"/>
    </location>
</feature>
<comment type="caution">
    <text evidence="2">The sequence shown here is derived from an EMBL/GenBank/DDBJ whole genome shotgun (WGS) entry which is preliminary data.</text>
</comment>
<evidence type="ECO:0000313" key="4">
    <source>
        <dbReference type="Proteomes" id="UP000663828"/>
    </source>
</evidence>
<evidence type="ECO:0000256" key="1">
    <source>
        <dbReference type="SAM" id="Phobius"/>
    </source>
</evidence>
<keyword evidence="4" id="KW-1185">Reference proteome</keyword>
<keyword evidence="1" id="KW-0472">Membrane</keyword>
<evidence type="ECO:0000313" key="2">
    <source>
        <dbReference type="EMBL" id="CAF1107314.1"/>
    </source>
</evidence>
<evidence type="ECO:0000313" key="3">
    <source>
        <dbReference type="EMBL" id="CAF1159486.1"/>
    </source>
</evidence>